<dbReference type="WBParaSite" id="TCONS_00003721.p1">
    <property type="protein sequence ID" value="TCONS_00003721.p1"/>
    <property type="gene ID" value="XLOC_000182"/>
</dbReference>
<dbReference type="PROSITE" id="PS50004">
    <property type="entry name" value="C2"/>
    <property type="match status" value="2"/>
</dbReference>
<evidence type="ECO:0000259" key="2">
    <source>
        <dbReference type="PROSITE" id="PS50004"/>
    </source>
</evidence>
<dbReference type="GO" id="GO:0030276">
    <property type="term" value="F:clathrin binding"/>
    <property type="evidence" value="ECO:0007669"/>
    <property type="project" value="TreeGrafter"/>
</dbReference>
<dbReference type="GO" id="GO:0005509">
    <property type="term" value="F:calcium ion binding"/>
    <property type="evidence" value="ECO:0007669"/>
    <property type="project" value="TreeGrafter"/>
</dbReference>
<dbReference type="Gene3D" id="2.60.40.150">
    <property type="entry name" value="C2 domain"/>
    <property type="match status" value="2"/>
</dbReference>
<evidence type="ECO:0000313" key="4">
    <source>
        <dbReference type="WBParaSite" id="TCONS_00003721.p1"/>
    </source>
</evidence>
<reference evidence="4" key="1">
    <citation type="submission" date="2024-02" db="UniProtKB">
        <authorList>
            <consortium name="WormBaseParasite"/>
        </authorList>
    </citation>
    <scope>IDENTIFICATION</scope>
</reference>
<dbReference type="SUPFAM" id="SSF49562">
    <property type="entry name" value="C2 domain (Calcium/lipid-binding domain, CaLB)"/>
    <property type="match status" value="2"/>
</dbReference>
<keyword evidence="1" id="KW-1133">Transmembrane helix</keyword>
<feature type="domain" description="C2" evidence="2">
    <location>
        <begin position="202"/>
        <end position="326"/>
    </location>
</feature>
<dbReference type="SMART" id="SM00239">
    <property type="entry name" value="C2"/>
    <property type="match status" value="2"/>
</dbReference>
<keyword evidence="1" id="KW-0472">Membrane</keyword>
<keyword evidence="3" id="KW-1185">Reference proteome</keyword>
<feature type="transmembrane region" description="Helical" evidence="1">
    <location>
        <begin position="15"/>
        <end position="37"/>
    </location>
</feature>
<keyword evidence="1" id="KW-0812">Transmembrane</keyword>
<dbReference type="Proteomes" id="UP000035681">
    <property type="component" value="Unplaced"/>
</dbReference>
<dbReference type="GO" id="GO:0017156">
    <property type="term" value="P:calcium-ion regulated exocytosis"/>
    <property type="evidence" value="ECO:0007669"/>
    <property type="project" value="TreeGrafter"/>
</dbReference>
<organism evidence="3 4">
    <name type="scientific">Strongyloides stercoralis</name>
    <name type="common">Threadworm</name>
    <dbReference type="NCBI Taxonomy" id="6248"/>
    <lineage>
        <taxon>Eukaryota</taxon>
        <taxon>Metazoa</taxon>
        <taxon>Ecdysozoa</taxon>
        <taxon>Nematoda</taxon>
        <taxon>Chromadorea</taxon>
        <taxon>Rhabditida</taxon>
        <taxon>Tylenchina</taxon>
        <taxon>Panagrolaimomorpha</taxon>
        <taxon>Strongyloidoidea</taxon>
        <taxon>Strongyloididae</taxon>
        <taxon>Strongyloides</taxon>
    </lineage>
</organism>
<evidence type="ECO:0000313" key="3">
    <source>
        <dbReference type="Proteomes" id="UP000035681"/>
    </source>
</evidence>
<dbReference type="GO" id="GO:0000149">
    <property type="term" value="F:SNARE binding"/>
    <property type="evidence" value="ECO:0007669"/>
    <property type="project" value="TreeGrafter"/>
</dbReference>
<evidence type="ECO:0000256" key="1">
    <source>
        <dbReference type="SAM" id="Phobius"/>
    </source>
</evidence>
<dbReference type="InterPro" id="IPR000008">
    <property type="entry name" value="C2_dom"/>
</dbReference>
<dbReference type="PANTHER" id="PTHR10024">
    <property type="entry name" value="SYNAPTOTAGMIN"/>
    <property type="match status" value="1"/>
</dbReference>
<dbReference type="Pfam" id="PF00168">
    <property type="entry name" value="C2"/>
    <property type="match status" value="2"/>
</dbReference>
<dbReference type="GO" id="GO:0070382">
    <property type="term" value="C:exocytic vesicle"/>
    <property type="evidence" value="ECO:0007669"/>
    <property type="project" value="TreeGrafter"/>
</dbReference>
<name>A0AAF5CYS6_STRER</name>
<feature type="domain" description="C2" evidence="2">
    <location>
        <begin position="342"/>
        <end position="467"/>
    </location>
</feature>
<proteinExistence type="predicted"/>
<dbReference type="GO" id="GO:0005544">
    <property type="term" value="F:calcium-dependent phospholipid binding"/>
    <property type="evidence" value="ECO:0007669"/>
    <property type="project" value="TreeGrafter"/>
</dbReference>
<dbReference type="GO" id="GO:0005886">
    <property type="term" value="C:plasma membrane"/>
    <property type="evidence" value="ECO:0007669"/>
    <property type="project" value="TreeGrafter"/>
</dbReference>
<dbReference type="GO" id="GO:0001786">
    <property type="term" value="F:phosphatidylserine binding"/>
    <property type="evidence" value="ECO:0007669"/>
    <property type="project" value="TreeGrafter"/>
</dbReference>
<dbReference type="AlphaFoldDB" id="A0AAF5CYS6"/>
<protein>
    <submittedName>
        <fullName evidence="4">WxxW domain-containing protein</fullName>
    </submittedName>
</protein>
<accession>A0AAF5CYS6</accession>
<dbReference type="InterPro" id="IPR035892">
    <property type="entry name" value="C2_domain_sf"/>
</dbReference>
<sequence length="1045" mass="119098">MEFQLFDDHFTDNPTFLLIIVGSTIFMVIIILGFIAVQKKRQNFVLNWYDNNLLEMSKAIPIYGTNNKAENKIKTIKCKNIRRMDTDEESVQLYNYTIPKNLVSKYGGVQNIPITGRRMSKIRNITSDLDNKDYLLNINNSIGSINNNNSSLAGMFVVPKLNKPHPSLFEGISQNQIDRGLYKTSFGDIESCYDEERTSGGCCGSIKISLYLDSSLNLFTIILKQANELISKRTEELPNPYFKVSLEIPESKDGKVTYTSRIYKCTNNPEINQEFYFQIPSNVDITQCRLEILVYDYDQFSVDEGIGYIWLTLGRLGLSQFTDKPLCFWAEVLPIEEGAGNEYGEILLSFSYLSKAQRLTVNVFKGRNLSITCNESQVSTSIRITLLHLEGEKRLKRKKTSSKKNTINPQFNESLNFNVPKNSLCDMLLEVEAVIEYGTFGMSHKVVGKINIPLHKCRDLWRGSQCGNGTIPFSFEVLKDGQPILGCARTTCLGWLGNGSFGGSNVKFWKMDGHPDGYLRAQNFSTEDIYINQYSSNSIVKCEDDFTSKHCGKSGEWVGGIKPIPYEKLLNTTMRMKCCSYDKLLDSFDQGVGEVNPGQIIVGGEVFNNGRQVAFEYIADIHKKIDYGRILYTVTTRRFKCGRGSNEYKQHIGRRKLKKINVIMKKKVNKESIKKQINNKIKKNKNVDNLSEIAFIKLLEEIQMAQDAISRSKTIKNIKNKNYYKQNLKNDIRMAPKKNINLDIVEVNESSNDSSPRYQAYWDAQENRWKYKAFMRRKVSQKINNDMLFPSDDSIISESYIEDHSVPPIPVTVKPKLRKKKLETSVYVQIPKRTTLEPQYLKTERLTMNQNVIPTTPPIPQPQPQPQPQPERTINWFGEQLVPGKTYKVYDTLTPELSYEFTVPEILGPLATPQPPPPPPSTLLLEGSQGPLNLLHSLQHHHLHTPPASLDQTLRSILTPQRQMSLNIRRSPINHDILISTTTMKPATSNLIQKPLTNIVIEKRGDSVNTMGVENFDQIIPEDGRKILNKIASTLLGAYYNRLML</sequence>
<dbReference type="PANTHER" id="PTHR10024:SF376">
    <property type="entry name" value="C2 DOMAIN-CONTAINING PROTEIN"/>
    <property type="match status" value="1"/>
</dbReference>